<evidence type="ECO:0000256" key="2">
    <source>
        <dbReference type="ARBA" id="ARBA00023242"/>
    </source>
</evidence>
<evidence type="ECO:0000256" key="3">
    <source>
        <dbReference type="SAM" id="MobiDB-lite"/>
    </source>
</evidence>
<dbReference type="EMBL" id="HQ005942">
    <property type="protein sequence ID" value="ADV40236.1"/>
    <property type="molecule type" value="mRNA"/>
</dbReference>
<feature type="compositionally biased region" description="Polar residues" evidence="3">
    <location>
        <begin position="101"/>
        <end position="124"/>
    </location>
</feature>
<accession>E7D1J2</accession>
<dbReference type="AlphaFoldDB" id="E7D1J2"/>
<sequence>GTRMELSSVGERVFDAEYIQKKRIRRGRVEYLVKWKGWSSRYNTWEPEENILDIRLFEAFEASQSKDHNTPRKGPRGKRGRPGHDVTAYNAGPSINHASVEESSINSLGESFSDTPNKENSNNGAWLPEDINNEQSESVLSAPVQPDTSSEDSQPPIKISRLRSNLQSTDSTWDISPSTPSSAEWHIPTSNSSCASEGPGENDVNDVKEVESQDMPANSESSNGSFSESNFASGDKASALENTQNNEISCSPVAQQVKNNDALKPSSKKESCLINSSEDTNDKEILQKNLIKISGNSRMIWLTVK</sequence>
<dbReference type="InterPro" id="IPR016197">
    <property type="entry name" value="Chromo-like_dom_sf"/>
</dbReference>
<dbReference type="GO" id="GO:0000792">
    <property type="term" value="C:heterochromatin"/>
    <property type="evidence" value="ECO:0007669"/>
    <property type="project" value="TreeGrafter"/>
</dbReference>
<dbReference type="PROSITE" id="PS00598">
    <property type="entry name" value="CHROMO_1"/>
    <property type="match status" value="1"/>
</dbReference>
<dbReference type="GO" id="GO:0035102">
    <property type="term" value="C:PRC1 complex"/>
    <property type="evidence" value="ECO:0007669"/>
    <property type="project" value="InterPro"/>
</dbReference>
<name>E7D1J2_LATHE</name>
<feature type="domain" description="Chromo" evidence="4">
    <location>
        <begin position="14"/>
        <end position="72"/>
    </location>
</feature>
<feature type="non-terminal residue" evidence="5">
    <location>
        <position position="1"/>
    </location>
</feature>
<proteinExistence type="evidence at transcript level"/>
<feature type="region of interest" description="Disordered" evidence="3">
    <location>
        <begin position="63"/>
        <end position="232"/>
    </location>
</feature>
<dbReference type="PANTHER" id="PTHR46860">
    <property type="entry name" value="CHROMOBOX PROTEIN HOMOLOG 2"/>
    <property type="match status" value="1"/>
</dbReference>
<organism evidence="5">
    <name type="scientific">Latrodectus hesperus</name>
    <name type="common">Western black widow spider</name>
    <dbReference type="NCBI Taxonomy" id="256737"/>
    <lineage>
        <taxon>Eukaryota</taxon>
        <taxon>Metazoa</taxon>
        <taxon>Ecdysozoa</taxon>
        <taxon>Arthropoda</taxon>
        <taxon>Chelicerata</taxon>
        <taxon>Arachnida</taxon>
        <taxon>Araneae</taxon>
        <taxon>Araneomorphae</taxon>
        <taxon>Entelegynae</taxon>
        <taxon>Araneoidea</taxon>
        <taxon>Theridiidae</taxon>
        <taxon>Latrodectus</taxon>
    </lineage>
</organism>
<dbReference type="PRINTS" id="PR00504">
    <property type="entry name" value="CHROMODOMAIN"/>
</dbReference>
<dbReference type="PROSITE" id="PS50013">
    <property type="entry name" value="CHROMO_2"/>
    <property type="match status" value="1"/>
</dbReference>
<dbReference type="InterPro" id="IPR023779">
    <property type="entry name" value="Chromodomain_CS"/>
</dbReference>
<dbReference type="SMART" id="SM00298">
    <property type="entry name" value="CHROMO"/>
    <property type="match status" value="1"/>
</dbReference>
<dbReference type="CDD" id="cd18627">
    <property type="entry name" value="CD_polycomb_like"/>
    <property type="match status" value="1"/>
</dbReference>
<reference evidence="5" key="1">
    <citation type="submission" date="2010-07" db="EMBL/GenBank/DDBJ databases">
        <authorList>
            <person name="Chiang T."/>
            <person name="Nguyen A."/>
            <person name="Verduzco A."/>
            <person name="Vierra C."/>
        </authorList>
    </citation>
    <scope>NUCLEOTIDE SEQUENCE</scope>
</reference>
<dbReference type="InterPro" id="IPR042796">
    <property type="entry name" value="CBX2"/>
</dbReference>
<dbReference type="PANTHER" id="PTHR46860:SF1">
    <property type="entry name" value="CHROMOBOX PROTEIN HOMOLOG 2"/>
    <property type="match status" value="1"/>
</dbReference>
<dbReference type="InterPro" id="IPR017984">
    <property type="entry name" value="Chromo_dom_subgr"/>
</dbReference>
<evidence type="ECO:0000256" key="1">
    <source>
        <dbReference type="ARBA" id="ARBA00004123"/>
    </source>
</evidence>
<feature type="compositionally biased region" description="Low complexity" evidence="3">
    <location>
        <begin position="217"/>
        <end position="232"/>
    </location>
</feature>
<reference evidence="5" key="2">
    <citation type="submission" date="2011-01" db="EMBL/GenBank/DDBJ databases">
        <title>Identification of Proteins Involved in Black Widow Spider Wrapping Silk Fibers.</title>
        <authorList>
            <person name="Nguyen A."/>
            <person name="Verduzco A."/>
            <person name="Vierra C."/>
        </authorList>
    </citation>
    <scope>NUCLEOTIDE SEQUENCE</scope>
</reference>
<dbReference type="SUPFAM" id="SSF54160">
    <property type="entry name" value="Chromo domain-like"/>
    <property type="match status" value="1"/>
</dbReference>
<dbReference type="Pfam" id="PF00385">
    <property type="entry name" value="Chromo"/>
    <property type="match status" value="1"/>
</dbReference>
<feature type="compositionally biased region" description="Basic residues" evidence="3">
    <location>
        <begin position="71"/>
        <end position="81"/>
    </location>
</feature>
<dbReference type="InterPro" id="IPR023780">
    <property type="entry name" value="Chromo_domain"/>
</dbReference>
<protein>
    <submittedName>
        <fullName evidence="5">Putative nucleolin</fullName>
    </submittedName>
</protein>
<evidence type="ECO:0000313" key="5">
    <source>
        <dbReference type="EMBL" id="ADV40236.1"/>
    </source>
</evidence>
<feature type="compositionally biased region" description="Polar residues" evidence="3">
    <location>
        <begin position="162"/>
        <end position="195"/>
    </location>
</feature>
<comment type="subcellular location">
    <subcellularLocation>
        <location evidence="1">Nucleus</location>
    </subcellularLocation>
</comment>
<dbReference type="GO" id="GO:0000122">
    <property type="term" value="P:negative regulation of transcription by RNA polymerase II"/>
    <property type="evidence" value="ECO:0007669"/>
    <property type="project" value="TreeGrafter"/>
</dbReference>
<evidence type="ECO:0000259" key="4">
    <source>
        <dbReference type="PROSITE" id="PS50013"/>
    </source>
</evidence>
<dbReference type="Gene3D" id="2.40.50.40">
    <property type="match status" value="1"/>
</dbReference>
<dbReference type="InterPro" id="IPR000953">
    <property type="entry name" value="Chromo/chromo_shadow_dom"/>
</dbReference>
<keyword evidence="2" id="KW-0539">Nucleus</keyword>